<reference evidence="1" key="1">
    <citation type="submission" date="2023-10" db="EMBL/GenBank/DDBJ databases">
        <authorList>
            <person name="Domelevo Entfellner J.-B."/>
        </authorList>
    </citation>
    <scope>NUCLEOTIDE SEQUENCE</scope>
</reference>
<dbReference type="AlphaFoldDB" id="A0AA86V8A8"/>
<dbReference type="PANTHER" id="PTHR32246">
    <property type="entry name" value="INGRESSION PROTEIN FIC1"/>
    <property type="match status" value="1"/>
</dbReference>
<accession>A0AA86V8A8</accession>
<protein>
    <submittedName>
        <fullName evidence="1">Uncharacterized protein</fullName>
    </submittedName>
</protein>
<keyword evidence="2" id="KW-1185">Reference proteome</keyword>
<proteinExistence type="predicted"/>
<organism evidence="1 2">
    <name type="scientific">Sphenostylis stenocarpa</name>
    <dbReference type="NCBI Taxonomy" id="92480"/>
    <lineage>
        <taxon>Eukaryota</taxon>
        <taxon>Viridiplantae</taxon>
        <taxon>Streptophyta</taxon>
        <taxon>Embryophyta</taxon>
        <taxon>Tracheophyta</taxon>
        <taxon>Spermatophyta</taxon>
        <taxon>Magnoliopsida</taxon>
        <taxon>eudicotyledons</taxon>
        <taxon>Gunneridae</taxon>
        <taxon>Pentapetalae</taxon>
        <taxon>rosids</taxon>
        <taxon>fabids</taxon>
        <taxon>Fabales</taxon>
        <taxon>Fabaceae</taxon>
        <taxon>Papilionoideae</taxon>
        <taxon>50 kb inversion clade</taxon>
        <taxon>NPAAA clade</taxon>
        <taxon>indigoferoid/millettioid clade</taxon>
        <taxon>Phaseoleae</taxon>
        <taxon>Sphenostylis</taxon>
    </lineage>
</organism>
<dbReference type="EMBL" id="OY731399">
    <property type="protein sequence ID" value="CAJ1927997.1"/>
    <property type="molecule type" value="Genomic_DNA"/>
</dbReference>
<dbReference type="PANTHER" id="PTHR32246:SF66">
    <property type="entry name" value="C2 DOMAIN-CONTAINING PROTEIN"/>
    <property type="match status" value="1"/>
</dbReference>
<dbReference type="InterPro" id="IPR035892">
    <property type="entry name" value="C2_domain_sf"/>
</dbReference>
<dbReference type="Proteomes" id="UP001189624">
    <property type="component" value="Chromosome 2"/>
</dbReference>
<evidence type="ECO:0000313" key="2">
    <source>
        <dbReference type="Proteomes" id="UP001189624"/>
    </source>
</evidence>
<name>A0AA86V8A8_9FABA</name>
<evidence type="ECO:0000313" key="1">
    <source>
        <dbReference type="EMBL" id="CAJ1927997.1"/>
    </source>
</evidence>
<sequence length="164" mass="18272">MTTTLEISVVSAEGLNQHSSFFNRIRPFITLTKLPADVLHHYDGGGTGDHVFRVALDPTFFSDTYSRLHLHLYNRRRFVGPTLLGWCLIPPTDIAFPHSHSLRYLSYRLRAKDGSRTHLILNLSLRFQGSLCHSVIGIPVTAVRKFGGSSGTSASGHCSMETDF</sequence>
<gene>
    <name evidence="1" type="ORF">AYBTSS11_LOCUS4158</name>
</gene>
<dbReference type="SUPFAM" id="SSF49562">
    <property type="entry name" value="C2 domain (Calcium/lipid-binding domain, CaLB)"/>
    <property type="match status" value="1"/>
</dbReference>
<dbReference type="Gramene" id="rna-AYBTSS11_LOCUS4158">
    <property type="protein sequence ID" value="CAJ1927997.1"/>
    <property type="gene ID" value="gene-AYBTSS11_LOCUS4158"/>
</dbReference>